<dbReference type="AlphaFoldDB" id="A0A1T5LFX1"/>
<dbReference type="Proteomes" id="UP000190961">
    <property type="component" value="Unassembled WGS sequence"/>
</dbReference>
<feature type="signal peptide" evidence="2">
    <location>
        <begin position="1"/>
        <end position="20"/>
    </location>
</feature>
<dbReference type="OrthoDB" id="3521766at2"/>
<dbReference type="GO" id="GO:0006508">
    <property type="term" value="P:proteolysis"/>
    <property type="evidence" value="ECO:0007669"/>
    <property type="project" value="UniProtKB-KW"/>
</dbReference>
<dbReference type="Pfam" id="PF17820">
    <property type="entry name" value="PDZ_6"/>
    <property type="match status" value="1"/>
</dbReference>
<keyword evidence="5" id="KW-0645">Protease</keyword>
<dbReference type="PROSITE" id="PS50106">
    <property type="entry name" value="PDZ"/>
    <property type="match status" value="1"/>
</dbReference>
<reference evidence="5 6" key="1">
    <citation type="submission" date="2017-02" db="EMBL/GenBank/DDBJ databases">
        <authorList>
            <person name="Peterson S.W."/>
        </authorList>
    </citation>
    <scope>NUCLEOTIDE SEQUENCE [LARGE SCALE GENOMIC DNA]</scope>
    <source>
        <strain evidence="5 6">DSM 25262</strain>
    </source>
</reference>
<sequence>MVRIIQALLFTLVCVKSLSAQTLGFSLPPGQKKVQMPIEIYNNLVVIPVVLNNSLPLKFILDTGVRTAILTQKTFTDILNLQYSRKYTISGPGGEKLVDAYVTNNVTLDLPGIQGRGHAMLVLDEDYLELRNYLGTDVHGILGYELFSRFIIQIDYEKKLLTFTTPDKFRKPRKFQTLPMKIEDTKPYIISPISFQDGTTMNAKLLMDSGASHGLMLDPATDQRIIVPEHVVSSVIGRGLGGEIVGKVGRIKSIDFGTYKLNNAIANFPDPNSYSDSIKIGNVFRNGAVGGEIMSRFTVIFNFPQEEIYIKKNASFKKGFHYNLSGLIVKAKGSQLNVFEVTEVRKQSVADKAGIQAGDIITSINGITTQVLNLNHLNGFFNSKPKKKIRLEIERKGQRMRKEFALEDQI</sequence>
<feature type="domain" description="PDZ" evidence="3">
    <location>
        <begin position="307"/>
        <end position="376"/>
    </location>
</feature>
<evidence type="ECO:0000259" key="3">
    <source>
        <dbReference type="PROSITE" id="PS50106"/>
    </source>
</evidence>
<dbReference type="SUPFAM" id="SSF50156">
    <property type="entry name" value="PDZ domain-like"/>
    <property type="match status" value="1"/>
</dbReference>
<dbReference type="PROSITE" id="PS50175">
    <property type="entry name" value="ASP_PROT_RETROV"/>
    <property type="match status" value="1"/>
</dbReference>
<dbReference type="InterPro" id="IPR041489">
    <property type="entry name" value="PDZ_6"/>
</dbReference>
<evidence type="ECO:0000313" key="5">
    <source>
        <dbReference type="EMBL" id="SKC74744.1"/>
    </source>
</evidence>
<evidence type="ECO:0000313" key="6">
    <source>
        <dbReference type="Proteomes" id="UP000190961"/>
    </source>
</evidence>
<keyword evidence="2" id="KW-0732">Signal</keyword>
<gene>
    <name evidence="5" type="ORF">SAMN05660236_3123</name>
</gene>
<protein>
    <submittedName>
        <fullName evidence="5">Aspartyl protease</fullName>
    </submittedName>
</protein>
<proteinExistence type="predicted"/>
<evidence type="ECO:0000259" key="4">
    <source>
        <dbReference type="PROSITE" id="PS50175"/>
    </source>
</evidence>
<dbReference type="GO" id="GO:0004190">
    <property type="term" value="F:aspartic-type endopeptidase activity"/>
    <property type="evidence" value="ECO:0007669"/>
    <property type="project" value="InterPro"/>
</dbReference>
<keyword evidence="6" id="KW-1185">Reference proteome</keyword>
<dbReference type="EMBL" id="FUZU01000002">
    <property type="protein sequence ID" value="SKC74744.1"/>
    <property type="molecule type" value="Genomic_DNA"/>
</dbReference>
<keyword evidence="1" id="KW-0378">Hydrolase</keyword>
<dbReference type="STRING" id="688867.SAMN05660236_3123"/>
<accession>A0A1T5LFX1</accession>
<dbReference type="RefSeq" id="WP_079687677.1">
    <property type="nucleotide sequence ID" value="NZ_FUZU01000002.1"/>
</dbReference>
<name>A0A1T5LFX1_9BACT</name>
<dbReference type="SMART" id="SM00228">
    <property type="entry name" value="PDZ"/>
    <property type="match status" value="1"/>
</dbReference>
<organism evidence="5 6">
    <name type="scientific">Ohtaekwangia koreensis</name>
    <dbReference type="NCBI Taxonomy" id="688867"/>
    <lineage>
        <taxon>Bacteria</taxon>
        <taxon>Pseudomonadati</taxon>
        <taxon>Bacteroidota</taxon>
        <taxon>Cytophagia</taxon>
        <taxon>Cytophagales</taxon>
        <taxon>Fulvivirgaceae</taxon>
        <taxon>Ohtaekwangia</taxon>
    </lineage>
</organism>
<dbReference type="InterPro" id="IPR001478">
    <property type="entry name" value="PDZ"/>
</dbReference>
<dbReference type="InterPro" id="IPR021109">
    <property type="entry name" value="Peptidase_aspartic_dom_sf"/>
</dbReference>
<feature type="chain" id="PRO_5012482281" evidence="2">
    <location>
        <begin position="21"/>
        <end position="410"/>
    </location>
</feature>
<feature type="domain" description="Peptidase A2" evidence="4">
    <location>
        <begin position="57"/>
        <end position="138"/>
    </location>
</feature>
<evidence type="ECO:0000256" key="2">
    <source>
        <dbReference type="SAM" id="SignalP"/>
    </source>
</evidence>
<dbReference type="Pfam" id="PF13650">
    <property type="entry name" value="Asp_protease_2"/>
    <property type="match status" value="2"/>
</dbReference>
<dbReference type="InterPro" id="IPR001995">
    <property type="entry name" value="Peptidase_A2_cat"/>
</dbReference>
<dbReference type="Gene3D" id="2.30.42.10">
    <property type="match status" value="1"/>
</dbReference>
<dbReference type="Gene3D" id="2.40.70.10">
    <property type="entry name" value="Acid Proteases"/>
    <property type="match status" value="2"/>
</dbReference>
<dbReference type="InterPro" id="IPR036034">
    <property type="entry name" value="PDZ_sf"/>
</dbReference>
<evidence type="ECO:0000256" key="1">
    <source>
        <dbReference type="ARBA" id="ARBA00022801"/>
    </source>
</evidence>